<dbReference type="PANTHER" id="PTHR34724:SF2">
    <property type="entry name" value="OS12G0596101 PROTEIN"/>
    <property type="match status" value="1"/>
</dbReference>
<dbReference type="EMBL" id="CAADRP010001335">
    <property type="protein sequence ID" value="VFU37740.1"/>
    <property type="molecule type" value="Genomic_DNA"/>
</dbReference>
<sequence>MQKNSWGGCGNHLTALYARIEKGKQCMRRPWLGVVILPEETAAGKQPSHDGCSPVAISEVTAEHSCLCEMESLKLKWRVASFLEENNNVTDPPFTRACDCKKQRVPSVHFYKTFIPSSLLYLSKSFSSAIIITEVPGAINESERHVFRPEFQEGENH</sequence>
<name>A0A6N2LCX3_SALVM</name>
<proteinExistence type="predicted"/>
<evidence type="ECO:0000313" key="1">
    <source>
        <dbReference type="EMBL" id="VFU37740.1"/>
    </source>
</evidence>
<dbReference type="AlphaFoldDB" id="A0A6N2LCX3"/>
<reference evidence="1" key="1">
    <citation type="submission" date="2019-03" db="EMBL/GenBank/DDBJ databases">
        <authorList>
            <person name="Mank J."/>
            <person name="Almeida P."/>
        </authorList>
    </citation>
    <scope>NUCLEOTIDE SEQUENCE</scope>
    <source>
        <strain evidence="1">78183</strain>
    </source>
</reference>
<gene>
    <name evidence="1" type="ORF">SVIM_LOCUS201635</name>
</gene>
<organism evidence="1">
    <name type="scientific">Salix viminalis</name>
    <name type="common">Common osier</name>
    <name type="synonym">Basket willow</name>
    <dbReference type="NCBI Taxonomy" id="40686"/>
    <lineage>
        <taxon>Eukaryota</taxon>
        <taxon>Viridiplantae</taxon>
        <taxon>Streptophyta</taxon>
        <taxon>Embryophyta</taxon>
        <taxon>Tracheophyta</taxon>
        <taxon>Spermatophyta</taxon>
        <taxon>Magnoliopsida</taxon>
        <taxon>eudicotyledons</taxon>
        <taxon>Gunneridae</taxon>
        <taxon>Pentapetalae</taxon>
        <taxon>rosids</taxon>
        <taxon>fabids</taxon>
        <taxon>Malpighiales</taxon>
        <taxon>Salicaceae</taxon>
        <taxon>Saliceae</taxon>
        <taxon>Salix</taxon>
    </lineage>
</organism>
<accession>A0A6N2LCX3</accession>
<dbReference type="PANTHER" id="PTHR34724">
    <property type="entry name" value="OS12G0596101 PROTEIN"/>
    <property type="match status" value="1"/>
</dbReference>
<protein>
    <submittedName>
        <fullName evidence="1">Uncharacterized protein</fullName>
    </submittedName>
</protein>